<name>A0A238XV17_9BACT</name>
<dbReference type="EMBL" id="FZOB01000001">
    <property type="protein sequence ID" value="SNR62398.1"/>
    <property type="molecule type" value="Genomic_DNA"/>
</dbReference>
<dbReference type="Pfam" id="PF09719">
    <property type="entry name" value="C_GCAxxG_C_C"/>
    <property type="match status" value="1"/>
</dbReference>
<dbReference type="Proteomes" id="UP000198405">
    <property type="component" value="Unassembled WGS sequence"/>
</dbReference>
<accession>A0A238XV17</accession>
<keyword evidence="2" id="KW-1185">Reference proteome</keyword>
<organism evidence="1 2">
    <name type="scientific">Desulfurobacterium atlanticum</name>
    <dbReference type="NCBI Taxonomy" id="240169"/>
    <lineage>
        <taxon>Bacteria</taxon>
        <taxon>Pseudomonadati</taxon>
        <taxon>Aquificota</taxon>
        <taxon>Aquificia</taxon>
        <taxon>Desulfurobacteriales</taxon>
        <taxon>Desulfurobacteriaceae</taxon>
        <taxon>Desulfurobacterium</taxon>
    </lineage>
</organism>
<evidence type="ECO:0000313" key="1">
    <source>
        <dbReference type="EMBL" id="SNR62398.1"/>
    </source>
</evidence>
<dbReference type="RefSeq" id="WP_089322296.1">
    <property type="nucleotide sequence ID" value="NZ_FZOB01000001.1"/>
</dbReference>
<dbReference type="InterPro" id="IPR036280">
    <property type="entry name" value="Multihaem_cyt_sf"/>
</dbReference>
<dbReference type="SUPFAM" id="SSF48695">
    <property type="entry name" value="Multiheme cytochromes"/>
    <property type="match status" value="1"/>
</dbReference>
<dbReference type="InterPro" id="IPR010181">
    <property type="entry name" value="CGCAxxGCC_motif"/>
</dbReference>
<protein>
    <submittedName>
        <fullName evidence="1">Putative redox-active protein (C_GCAxxG_C_C)</fullName>
    </submittedName>
</protein>
<evidence type="ECO:0000313" key="2">
    <source>
        <dbReference type="Proteomes" id="UP000198405"/>
    </source>
</evidence>
<proteinExistence type="predicted"/>
<dbReference type="AlphaFoldDB" id="A0A238XV17"/>
<sequence>MRYVNLVPEEVALKAFNYFPDLKCSEASFKAIIETLSEKIGEPYSFIPSSILAYGKAGIYGWCGVCGAFNGTSAAVSVIFEGNDKKVKAVLNHLANFLLSNVQPVFLPGNVDSILRISLPSLSCSDIFLRFHKEHGVDFEDDRRKKFCRCLTYTTVFKTVEILNRSFYQA</sequence>
<gene>
    <name evidence="1" type="ORF">SAMN06265340_101269</name>
</gene>
<reference evidence="2" key="1">
    <citation type="submission" date="2017-06" db="EMBL/GenBank/DDBJ databases">
        <authorList>
            <person name="Varghese N."/>
            <person name="Submissions S."/>
        </authorList>
    </citation>
    <scope>NUCLEOTIDE SEQUENCE [LARGE SCALE GENOMIC DNA]</scope>
    <source>
        <strain evidence="2">DSM 15668</strain>
    </source>
</reference>
<dbReference type="OrthoDB" id="12960at2"/>